<proteinExistence type="predicted"/>
<evidence type="ECO:0000313" key="5">
    <source>
        <dbReference type="Proteomes" id="UP000583929"/>
    </source>
</evidence>
<dbReference type="EMBL" id="JAATIQ010000050">
    <property type="protein sequence ID" value="KAF4392867.1"/>
    <property type="molecule type" value="Genomic_DNA"/>
</dbReference>
<evidence type="ECO:0000256" key="1">
    <source>
        <dbReference type="SAM" id="MobiDB-lite"/>
    </source>
</evidence>
<feature type="compositionally biased region" description="Polar residues" evidence="1">
    <location>
        <begin position="9"/>
        <end position="30"/>
    </location>
</feature>
<dbReference type="Proteomes" id="UP000525078">
    <property type="component" value="Unassembled WGS sequence"/>
</dbReference>
<dbReference type="EMBL" id="JAATIP010000041">
    <property type="protein sequence ID" value="KAF4386721.1"/>
    <property type="molecule type" value="Genomic_DNA"/>
</dbReference>
<accession>A0A7J6HC14</accession>
<name>A0A7J6HC14_CANSA</name>
<dbReference type="PANTHER" id="PTHR35459">
    <property type="entry name" value="T1N6.14 PROTEIN"/>
    <property type="match status" value="1"/>
</dbReference>
<organism evidence="3 5">
    <name type="scientific">Cannabis sativa</name>
    <name type="common">Hemp</name>
    <name type="synonym">Marijuana</name>
    <dbReference type="NCBI Taxonomy" id="3483"/>
    <lineage>
        <taxon>Eukaryota</taxon>
        <taxon>Viridiplantae</taxon>
        <taxon>Streptophyta</taxon>
        <taxon>Embryophyta</taxon>
        <taxon>Tracheophyta</taxon>
        <taxon>Spermatophyta</taxon>
        <taxon>Magnoliopsida</taxon>
        <taxon>eudicotyledons</taxon>
        <taxon>Gunneridae</taxon>
        <taxon>Pentapetalae</taxon>
        <taxon>rosids</taxon>
        <taxon>fabids</taxon>
        <taxon>Rosales</taxon>
        <taxon>Cannabaceae</taxon>
        <taxon>Cannabis</taxon>
    </lineage>
</organism>
<dbReference type="PANTHER" id="PTHR35459:SF2">
    <property type="entry name" value="T1N6.14 PROTEIN"/>
    <property type="match status" value="1"/>
</dbReference>
<protein>
    <submittedName>
        <fullName evidence="3">Uncharacterized protein</fullName>
    </submittedName>
</protein>
<gene>
    <name evidence="2" type="ORF">F8388_006676</name>
    <name evidence="3" type="ORF">G4B88_011862</name>
</gene>
<reference evidence="4 5" key="1">
    <citation type="journal article" date="2020" name="bioRxiv">
        <title>Sequence and annotation of 42 cannabis genomes reveals extensive copy number variation in cannabinoid synthesis and pathogen resistance genes.</title>
        <authorList>
            <person name="Mckernan K.J."/>
            <person name="Helbert Y."/>
            <person name="Kane L.T."/>
            <person name="Ebling H."/>
            <person name="Zhang L."/>
            <person name="Liu B."/>
            <person name="Eaton Z."/>
            <person name="Mclaughlin S."/>
            <person name="Kingan S."/>
            <person name="Baybayan P."/>
            <person name="Concepcion G."/>
            <person name="Jordan M."/>
            <person name="Riva A."/>
            <person name="Barbazuk W."/>
            <person name="Harkins T."/>
        </authorList>
    </citation>
    <scope>NUCLEOTIDE SEQUENCE [LARGE SCALE GENOMIC DNA]</scope>
    <source>
        <strain evidence="4 5">cv. Jamaican Lion 4</strain>
        <strain evidence="3">Father</strain>
        <strain evidence="2">Mother</strain>
        <tissue evidence="3">Leaf</tissue>
    </source>
</reference>
<keyword evidence="5" id="KW-1185">Reference proteome</keyword>
<feature type="region of interest" description="Disordered" evidence="1">
    <location>
        <begin position="1"/>
        <end position="30"/>
    </location>
</feature>
<feature type="region of interest" description="Disordered" evidence="1">
    <location>
        <begin position="88"/>
        <end position="114"/>
    </location>
</feature>
<dbReference type="AlphaFoldDB" id="A0A7J6HC14"/>
<evidence type="ECO:0000313" key="3">
    <source>
        <dbReference type="EMBL" id="KAF4392867.1"/>
    </source>
</evidence>
<evidence type="ECO:0000313" key="4">
    <source>
        <dbReference type="Proteomes" id="UP000525078"/>
    </source>
</evidence>
<dbReference type="Proteomes" id="UP000583929">
    <property type="component" value="Unassembled WGS sequence"/>
</dbReference>
<feature type="compositionally biased region" description="Polar residues" evidence="1">
    <location>
        <begin position="88"/>
        <end position="106"/>
    </location>
</feature>
<evidence type="ECO:0000313" key="2">
    <source>
        <dbReference type="EMBL" id="KAF4386721.1"/>
    </source>
</evidence>
<sequence length="159" mass="17903">MEGPKAAQPQPSQPLSFNSNKRPLSTHSLPHNSKRLKLRLLLNSLRPHFIEVISTPDFRNCRAADEIQEQLKQVVELFKQVISEANSSWKKNGQNQQEKPQNVSSDQQEKAQPESGEIKGTYVVGGSAFGWNFITFTSTDPVYYGMTKESFRAAKLITP</sequence>
<comment type="caution">
    <text evidence="3">The sequence shown here is derived from an EMBL/GenBank/DDBJ whole genome shotgun (WGS) entry which is preliminary data.</text>
</comment>